<organism evidence="7 8">
    <name type="scientific">Fulvimarina endophytica</name>
    <dbReference type="NCBI Taxonomy" id="2293836"/>
    <lineage>
        <taxon>Bacteria</taxon>
        <taxon>Pseudomonadati</taxon>
        <taxon>Pseudomonadota</taxon>
        <taxon>Alphaproteobacteria</taxon>
        <taxon>Hyphomicrobiales</taxon>
        <taxon>Aurantimonadaceae</taxon>
        <taxon>Fulvimarina</taxon>
    </lineage>
</organism>
<keyword evidence="3" id="KW-0029">Amino-acid transport</keyword>
<evidence type="ECO:0000256" key="1">
    <source>
        <dbReference type="ARBA" id="ARBA00010062"/>
    </source>
</evidence>
<sequence length="429" mass="44903">MKLTKTLLLTGAASMLALSANAQDSGSGISDDTIKIGLIADMSGPYSALDGAGSEAAIRMAIEEMGGEIDGKKITLQTADHQSKADIGSNIARQWADQDNIDLILGGANSGVGIALQEITSEKGVAYINNGGATNALTNENCAPETGLHWTYDTDALANGTAVAMVKEGNQSWFFITADYTFGHNLKNTAANAVQENGGEVVGEVSAPFPTQDFSSFLLQAQGSGAQVVGLANAGTDTQNAVKQAQEFGLTQAGQKLASLLLFITDVDALGLDAAQGLTLTTGFYWDQDDKAREWSAKYEERTGAKPSMVQAGMYSSALNYLKAVKEAGTDDAKKVVAQLKTMPIEDAFARNGKVRADGLMEHDMFLAQVKTPEESSGKWDYYNIIRTIPGADAFQSIEDGKCEAAKTAMAEGGASGASGTESTSGQAQ</sequence>
<dbReference type="Gene3D" id="3.40.50.2300">
    <property type="match status" value="2"/>
</dbReference>
<dbReference type="InterPro" id="IPR028081">
    <property type="entry name" value="Leu-bd"/>
</dbReference>
<feature type="domain" description="Leucine-binding protein" evidence="6">
    <location>
        <begin position="33"/>
        <end position="371"/>
    </location>
</feature>
<name>A0A371X1Q4_9HYPH</name>
<keyword evidence="8" id="KW-1185">Reference proteome</keyword>
<evidence type="ECO:0000256" key="2">
    <source>
        <dbReference type="ARBA" id="ARBA00022729"/>
    </source>
</evidence>
<evidence type="ECO:0000256" key="5">
    <source>
        <dbReference type="SAM" id="SignalP"/>
    </source>
</evidence>
<comment type="similarity">
    <text evidence="1">Belongs to the leucine-binding protein family.</text>
</comment>
<dbReference type="SUPFAM" id="SSF53822">
    <property type="entry name" value="Periplasmic binding protein-like I"/>
    <property type="match status" value="1"/>
</dbReference>
<evidence type="ECO:0000313" key="8">
    <source>
        <dbReference type="Proteomes" id="UP000264310"/>
    </source>
</evidence>
<reference evidence="7 8" key="1">
    <citation type="submission" date="2018-08" db="EMBL/GenBank/DDBJ databases">
        <title>Fulvimarina sp. 85, whole genome shotgun sequence.</title>
        <authorList>
            <person name="Tuo L."/>
        </authorList>
    </citation>
    <scope>NUCLEOTIDE SEQUENCE [LARGE SCALE GENOMIC DNA]</scope>
    <source>
        <strain evidence="7 8">85</strain>
    </source>
</reference>
<dbReference type="PANTHER" id="PTHR30483">
    <property type="entry name" value="LEUCINE-SPECIFIC-BINDING PROTEIN"/>
    <property type="match status" value="1"/>
</dbReference>
<evidence type="ECO:0000256" key="3">
    <source>
        <dbReference type="ARBA" id="ARBA00022970"/>
    </source>
</evidence>
<evidence type="ECO:0000313" key="7">
    <source>
        <dbReference type="EMBL" id="RFC62964.1"/>
    </source>
</evidence>
<feature type="chain" id="PRO_5016671094" evidence="5">
    <location>
        <begin position="23"/>
        <end position="429"/>
    </location>
</feature>
<dbReference type="CDD" id="cd06327">
    <property type="entry name" value="PBP1_SBP-like"/>
    <property type="match status" value="1"/>
</dbReference>
<comment type="caution">
    <text evidence="7">The sequence shown here is derived from an EMBL/GenBank/DDBJ whole genome shotgun (WGS) entry which is preliminary data.</text>
</comment>
<keyword evidence="2 5" id="KW-0732">Signal</keyword>
<dbReference type="PANTHER" id="PTHR30483:SF6">
    <property type="entry name" value="PERIPLASMIC BINDING PROTEIN OF ABC TRANSPORTER FOR NATURAL AMINO ACIDS"/>
    <property type="match status" value="1"/>
</dbReference>
<dbReference type="EMBL" id="QURL01000005">
    <property type="protein sequence ID" value="RFC62964.1"/>
    <property type="molecule type" value="Genomic_DNA"/>
</dbReference>
<dbReference type="GO" id="GO:0006865">
    <property type="term" value="P:amino acid transport"/>
    <property type="evidence" value="ECO:0007669"/>
    <property type="project" value="UniProtKB-KW"/>
</dbReference>
<feature type="signal peptide" evidence="5">
    <location>
        <begin position="1"/>
        <end position="22"/>
    </location>
</feature>
<keyword evidence="3" id="KW-0813">Transport</keyword>
<dbReference type="InterPro" id="IPR028082">
    <property type="entry name" value="Peripla_BP_I"/>
</dbReference>
<proteinExistence type="inferred from homology"/>
<feature type="region of interest" description="Disordered" evidence="4">
    <location>
        <begin position="408"/>
        <end position="429"/>
    </location>
</feature>
<dbReference type="RefSeq" id="WP_116683781.1">
    <property type="nucleotide sequence ID" value="NZ_QURL01000005.1"/>
</dbReference>
<evidence type="ECO:0000259" key="6">
    <source>
        <dbReference type="Pfam" id="PF13458"/>
    </source>
</evidence>
<gene>
    <name evidence="7" type="ORF">DYI37_13520</name>
</gene>
<dbReference type="Pfam" id="PF13458">
    <property type="entry name" value="Peripla_BP_6"/>
    <property type="match status" value="1"/>
</dbReference>
<protein>
    <submittedName>
        <fullName evidence="7">ABC transporter substrate-binding protein</fullName>
    </submittedName>
</protein>
<dbReference type="AlphaFoldDB" id="A0A371X1Q4"/>
<accession>A0A371X1Q4</accession>
<dbReference type="Proteomes" id="UP000264310">
    <property type="component" value="Unassembled WGS sequence"/>
</dbReference>
<evidence type="ECO:0000256" key="4">
    <source>
        <dbReference type="SAM" id="MobiDB-lite"/>
    </source>
</evidence>
<dbReference type="InterPro" id="IPR051010">
    <property type="entry name" value="BCAA_transport"/>
</dbReference>
<dbReference type="OrthoDB" id="5794591at2"/>